<feature type="transmembrane region" description="Helical" evidence="2">
    <location>
        <begin position="102"/>
        <end position="124"/>
    </location>
</feature>
<proteinExistence type="predicted"/>
<feature type="domain" description="DUF6534" evidence="3">
    <location>
        <begin position="197"/>
        <end position="283"/>
    </location>
</feature>
<protein>
    <recommendedName>
        <fullName evidence="3">DUF6534 domain-containing protein</fullName>
    </recommendedName>
</protein>
<dbReference type="OrthoDB" id="3063206at2759"/>
<keyword evidence="2" id="KW-0812">Transmembrane</keyword>
<dbReference type="Proteomes" id="UP000298327">
    <property type="component" value="Unassembled WGS sequence"/>
</dbReference>
<keyword evidence="5" id="KW-1185">Reference proteome</keyword>
<feature type="domain" description="DUF6534" evidence="3">
    <location>
        <begin position="698"/>
        <end position="784"/>
    </location>
</feature>
<feature type="region of interest" description="Disordered" evidence="1">
    <location>
        <begin position="371"/>
        <end position="400"/>
    </location>
</feature>
<feature type="compositionally biased region" description="Polar residues" evidence="1">
    <location>
        <begin position="795"/>
        <end position="805"/>
    </location>
</feature>
<dbReference type="Pfam" id="PF20152">
    <property type="entry name" value="DUF6534"/>
    <property type="match status" value="2"/>
</dbReference>
<dbReference type="PANTHER" id="PTHR40465:SF1">
    <property type="entry name" value="DUF6534 DOMAIN-CONTAINING PROTEIN"/>
    <property type="match status" value="1"/>
</dbReference>
<keyword evidence="2" id="KW-1133">Transmembrane helix</keyword>
<comment type="caution">
    <text evidence="4">The sequence shown here is derived from an EMBL/GenBank/DDBJ whole genome shotgun (WGS) entry which is preliminary data.</text>
</comment>
<organism evidence="4 5">
    <name type="scientific">Dentipellis fragilis</name>
    <dbReference type="NCBI Taxonomy" id="205917"/>
    <lineage>
        <taxon>Eukaryota</taxon>
        <taxon>Fungi</taxon>
        <taxon>Dikarya</taxon>
        <taxon>Basidiomycota</taxon>
        <taxon>Agaricomycotina</taxon>
        <taxon>Agaricomycetes</taxon>
        <taxon>Russulales</taxon>
        <taxon>Hericiaceae</taxon>
        <taxon>Dentipellis</taxon>
    </lineage>
</organism>
<feature type="transmembrane region" description="Helical" evidence="2">
    <location>
        <begin position="523"/>
        <end position="546"/>
    </location>
</feature>
<dbReference type="EMBL" id="SEOQ01000827">
    <property type="protein sequence ID" value="TFY56447.1"/>
    <property type="molecule type" value="Genomic_DNA"/>
</dbReference>
<name>A0A4Y9Y4E1_9AGAM</name>
<feature type="transmembrane region" description="Helical" evidence="2">
    <location>
        <begin position="225"/>
        <end position="246"/>
    </location>
</feature>
<feature type="transmembrane region" description="Helical" evidence="2">
    <location>
        <begin position="577"/>
        <end position="600"/>
    </location>
</feature>
<feature type="transmembrane region" description="Helical" evidence="2">
    <location>
        <begin position="620"/>
        <end position="640"/>
    </location>
</feature>
<feature type="transmembrane region" description="Helical" evidence="2">
    <location>
        <begin position="689"/>
        <end position="714"/>
    </location>
</feature>
<evidence type="ECO:0000313" key="5">
    <source>
        <dbReference type="Proteomes" id="UP000298327"/>
    </source>
</evidence>
<feature type="transmembrane region" description="Helical" evidence="2">
    <location>
        <begin position="57"/>
        <end position="82"/>
    </location>
</feature>
<sequence>MASTPPPENPIVLNIATTYGCILIGSWLSSIVWGVSCAQTFLYLSNYWDKDSWTKKGLVIFLWFVDTADEILMVQPLWHVLIVNFGDIEILSQIQPELTHRGWVTALVAFCVQLFFVYRIYVFSGNKWILSAFLVRILKRCASSSPLTVMLQTILSLFQLVVLIPYDVLTWASSHTTSGIQESWATDIIMSLRSVTAAEDIIIAATMIFLVLRNGLPRYRSTRRMVYRLVLVTFMTGFWTAVVGIIELAMVARFPTTLQLLVPDGPLSGLYFSSLLANLNSREFVKGEDFSCWDDSEIEQSKPGSLGATGSGRNRTGGMTFRVWPMESKATGSDGTNDVPLTVKVSTAQVSDSDVREASLDNVRYKAGPEHRLLSTAAPARKEDGASSTSAGSPGFPDRDLESTWKESYPAFCSFHDHLPDCLRPAVPERAPAAAGVLHPRKSEAISESLVVSALDLTETSRYLYCVQHWQALLSAPSLSSLFVPLQFCPPPVVVSDLQATMASVLPPENTYILNLADTYGCMLAGGWLSCIVWGVSCLQTFLYLLKWVTFECRRTFRGSQPPGSYWDKDPWTKKGLVIFLWCVDTANEVLLLEPLWHVLVANFGGIRNVSKIQPALTHHGWVAGIVAFCVQLFFVHRIYEFSRRQWVLPAFLTLLSLFQLIVLIPYDILTLSASHTTTGIEHAWATDITISLRSVTAAEDIIIAASMIILVLKEGLPEFRSTRRMVYRLILVTFNTGFWTAVVAIVELAMVAHFPNGLQFMVLEAPLCSLYFTSLLANLNSREFIKGEHFTSWNDSELSSSGNGRSRVPHSKATSRSTMDEVGLKSGEGMTFRLWPLGSKVMTSNSTNDMTIKVNTTQVSEADVRVESVNEMRYKGEPECGSVLGTALKPGLRLFINPGIADDQQSIKWERRRTLRGRVVLLRSNHPSRKRSHGTAHSVNWQRESLIPTMPHIGANVPPYRRVSPYHSPIYMYSSLVGSITSGSRKFSWLVTELRSLSYSNSLYISGTGCLVLSSSTSHFAYSHKMQLILLSICIVLTALGASAVPVARPRTDAGDAASAALSLANGVLGTTLSNLPVTTGVDGSVGVGLTKRFPDRRPCAPSFPRCPRSSLSIMDLWDLSSAFNRFFRVGIGSIRGINEHPAIVAYSMTSVLNKDDCLQDSLNSSKGGEGNHHGSTNPTPSLPIAYTPHRLRTPTLKELGVCLQDHIHRAPAPRGMLFSRPTPQHRTNIPILTPRKWQLPCSSPFGRSRDATSEARYGALEVPQGGEVVARARRVRWPVEVRA</sequence>
<evidence type="ECO:0000313" key="4">
    <source>
        <dbReference type="EMBL" id="TFY56447.1"/>
    </source>
</evidence>
<feature type="transmembrane region" description="Helical" evidence="2">
    <location>
        <begin position="145"/>
        <end position="168"/>
    </location>
</feature>
<keyword evidence="2" id="KW-0472">Membrane</keyword>
<accession>A0A4Y9Y4E1</accession>
<feature type="transmembrane region" description="Helical" evidence="2">
    <location>
        <begin position="647"/>
        <end position="669"/>
    </location>
</feature>
<feature type="transmembrane region" description="Helical" evidence="2">
    <location>
        <begin position="12"/>
        <end position="45"/>
    </location>
</feature>
<feature type="transmembrane region" description="Helical" evidence="2">
    <location>
        <begin position="188"/>
        <end position="213"/>
    </location>
</feature>
<feature type="region of interest" description="Disordered" evidence="1">
    <location>
        <begin position="795"/>
        <end position="821"/>
    </location>
</feature>
<gene>
    <name evidence="4" type="ORF">EVG20_g8920</name>
</gene>
<reference evidence="4 5" key="1">
    <citation type="submission" date="2019-02" db="EMBL/GenBank/DDBJ databases">
        <title>Genome sequencing of the rare red list fungi Dentipellis fragilis.</title>
        <authorList>
            <person name="Buettner E."/>
            <person name="Kellner H."/>
        </authorList>
    </citation>
    <scope>NUCLEOTIDE SEQUENCE [LARGE SCALE GENOMIC DNA]</scope>
    <source>
        <strain evidence="4 5">DSM 105465</strain>
    </source>
</reference>
<dbReference type="InterPro" id="IPR045339">
    <property type="entry name" value="DUF6534"/>
</dbReference>
<evidence type="ECO:0000259" key="3">
    <source>
        <dbReference type="Pfam" id="PF20152"/>
    </source>
</evidence>
<dbReference type="PANTHER" id="PTHR40465">
    <property type="entry name" value="CHROMOSOME 1, WHOLE GENOME SHOTGUN SEQUENCE"/>
    <property type="match status" value="1"/>
</dbReference>
<feature type="region of interest" description="Disordered" evidence="1">
    <location>
        <begin position="1164"/>
        <end position="1188"/>
    </location>
</feature>
<feature type="transmembrane region" description="Helical" evidence="2">
    <location>
        <begin position="726"/>
        <end position="747"/>
    </location>
</feature>
<dbReference type="STRING" id="205917.A0A4Y9Y4E1"/>
<evidence type="ECO:0000256" key="1">
    <source>
        <dbReference type="SAM" id="MobiDB-lite"/>
    </source>
</evidence>
<evidence type="ECO:0000256" key="2">
    <source>
        <dbReference type="SAM" id="Phobius"/>
    </source>
</evidence>